<organism evidence="5 6">
    <name type="scientific">Variimorphobacter saccharofermentans</name>
    <dbReference type="NCBI Taxonomy" id="2755051"/>
    <lineage>
        <taxon>Bacteria</taxon>
        <taxon>Bacillati</taxon>
        <taxon>Bacillota</taxon>
        <taxon>Clostridia</taxon>
        <taxon>Lachnospirales</taxon>
        <taxon>Lachnospiraceae</taxon>
        <taxon>Variimorphobacter</taxon>
    </lineage>
</organism>
<evidence type="ECO:0000259" key="2">
    <source>
        <dbReference type="Pfam" id="PF26613"/>
    </source>
</evidence>
<dbReference type="Pfam" id="PF26615">
    <property type="entry name" value="DUF8195"/>
    <property type="match status" value="1"/>
</dbReference>
<evidence type="ECO:0000259" key="3">
    <source>
        <dbReference type="Pfam" id="PF26614"/>
    </source>
</evidence>
<reference evidence="5 6" key="1">
    <citation type="submission" date="2020-07" db="EMBL/GenBank/DDBJ databases">
        <title>Characterization and genome sequencing of isolate MD1, a novel member within the family Lachnospiraceae.</title>
        <authorList>
            <person name="Rettenmaier R."/>
            <person name="Di Bello L."/>
            <person name="Zinser C."/>
            <person name="Scheitz K."/>
            <person name="Liebl W."/>
            <person name="Zverlov V."/>
        </authorList>
    </citation>
    <scope>NUCLEOTIDE SEQUENCE [LARGE SCALE GENOMIC DNA]</scope>
    <source>
        <strain evidence="5 6">MD1</strain>
    </source>
</reference>
<keyword evidence="1" id="KW-0732">Signal</keyword>
<dbReference type="Proteomes" id="UP000574276">
    <property type="component" value="Unassembled WGS sequence"/>
</dbReference>
<comment type="caution">
    <text evidence="5">The sequence shown here is derived from an EMBL/GenBank/DDBJ whole genome shotgun (WGS) entry which is preliminary data.</text>
</comment>
<dbReference type="InterPro" id="IPR058506">
    <property type="entry name" value="DUF8193"/>
</dbReference>
<evidence type="ECO:0008006" key="7">
    <source>
        <dbReference type="Google" id="ProtNLM"/>
    </source>
</evidence>
<sequence length="580" mass="65003">MYKYFKRMITVIMILCLMVPMTALAAGDGNVDSGGGGMGKGTSKNTWSSSNEGVRVTVIRSSDHAVVATPIDLTNKPPKSSIYNFGKVCKIQYNSGRSLSAVKGGYTCVKPSKSIPKIITTNGKSNITAIKKYFCSEYLIKLIAKQTGMDYDILTNGEYKLFLEPLAYYKFEGVMIATTATEAAMYDKKGDGLLRRRMVSLTHKNLPLSMFLEEADMGYPAWSGSRTTPATDADIISSLGLGIVRFQEEPPEPPVVSTHDYTYRVNTEVITAVTVSGGQSDPDHPTIVTFQIAEATYQVSNVFYPKGDSQLAWVKWRTPSKKQNMDIQVTVNGSGSASKAVIHVKIVDLDKNPPPNPEADDQNDSFSYAAIPSRAEKTSADWSIWRPRWKENWVDEGHWESYSWTDSKGKPHSSSTWVANWVDRGWWEFDLNQYYATFTADMKIRCDSKNPTANGRTMKSGYGINESVTASVSSNQSTAITYPQNAVSYFPEFEYKTYWRLLELVQGGARAKFEFQKNQYSTYQNRTHFTPIWMPDGCYIVNTWVIDAWTPDGMLSQNLTEELIIKGSLWDDWHIAPQAE</sequence>
<feature type="chain" id="PRO_5032657710" description="Cadherin domain-containing protein" evidence="1">
    <location>
        <begin position="26"/>
        <end position="580"/>
    </location>
</feature>
<evidence type="ECO:0000313" key="6">
    <source>
        <dbReference type="Proteomes" id="UP000574276"/>
    </source>
</evidence>
<proteinExistence type="predicted"/>
<dbReference type="EMBL" id="JACEGA010000001">
    <property type="protein sequence ID" value="MBB2181811.1"/>
    <property type="molecule type" value="Genomic_DNA"/>
</dbReference>
<protein>
    <recommendedName>
        <fullName evidence="7">Cadherin domain-containing protein</fullName>
    </recommendedName>
</protein>
<feature type="signal peptide" evidence="1">
    <location>
        <begin position="1"/>
        <end position="25"/>
    </location>
</feature>
<evidence type="ECO:0000256" key="1">
    <source>
        <dbReference type="SAM" id="SignalP"/>
    </source>
</evidence>
<keyword evidence="6" id="KW-1185">Reference proteome</keyword>
<dbReference type="Pfam" id="PF26614">
    <property type="entry name" value="DUF8194"/>
    <property type="match status" value="1"/>
</dbReference>
<dbReference type="RefSeq" id="WP_228351562.1">
    <property type="nucleotide sequence ID" value="NZ_JACEGA010000001.1"/>
</dbReference>
<evidence type="ECO:0000259" key="4">
    <source>
        <dbReference type="Pfam" id="PF26615"/>
    </source>
</evidence>
<name>A0A839JZA7_9FIRM</name>
<feature type="domain" description="DUF8193" evidence="2">
    <location>
        <begin position="27"/>
        <end position="245"/>
    </location>
</feature>
<dbReference type="AlphaFoldDB" id="A0A839JZA7"/>
<evidence type="ECO:0000313" key="5">
    <source>
        <dbReference type="EMBL" id="MBB2181811.1"/>
    </source>
</evidence>
<feature type="domain" description="DUF8195" evidence="4">
    <location>
        <begin position="352"/>
        <end position="573"/>
    </location>
</feature>
<accession>A0A839JZA7</accession>
<feature type="domain" description="DUF8194" evidence="3">
    <location>
        <begin position="259"/>
        <end position="348"/>
    </location>
</feature>
<dbReference type="Pfam" id="PF26613">
    <property type="entry name" value="DUF8193"/>
    <property type="match status" value="1"/>
</dbReference>
<gene>
    <name evidence="5" type="ORF">H0486_02815</name>
</gene>
<dbReference type="InterPro" id="IPR058507">
    <property type="entry name" value="DUF8194"/>
</dbReference>
<dbReference type="InterPro" id="IPR058508">
    <property type="entry name" value="DUF8195"/>
</dbReference>